<dbReference type="InterPro" id="IPR050109">
    <property type="entry name" value="HTH-type_TetR-like_transc_reg"/>
</dbReference>
<proteinExistence type="predicted"/>
<dbReference type="InterPro" id="IPR015292">
    <property type="entry name" value="Tscrpt_reg_YbiH_C"/>
</dbReference>
<evidence type="ECO:0000313" key="7">
    <source>
        <dbReference type="Proteomes" id="UP000605201"/>
    </source>
</evidence>
<keyword evidence="2 4" id="KW-0238">DNA-binding</keyword>
<dbReference type="InterPro" id="IPR036271">
    <property type="entry name" value="Tet_transcr_reg_TetR-rel_C_sf"/>
</dbReference>
<name>A0A8J6TTL3_9BACT</name>
<keyword evidence="1" id="KW-0805">Transcription regulation</keyword>
<dbReference type="InterPro" id="IPR001647">
    <property type="entry name" value="HTH_TetR"/>
</dbReference>
<dbReference type="SUPFAM" id="SSF48498">
    <property type="entry name" value="Tetracyclin repressor-like, C-terminal domain"/>
    <property type="match status" value="1"/>
</dbReference>
<dbReference type="Gene3D" id="1.10.10.60">
    <property type="entry name" value="Homeodomain-like"/>
    <property type="match status" value="1"/>
</dbReference>
<dbReference type="PANTHER" id="PTHR30055">
    <property type="entry name" value="HTH-TYPE TRANSCRIPTIONAL REGULATOR RUTR"/>
    <property type="match status" value="1"/>
</dbReference>
<dbReference type="PROSITE" id="PS50977">
    <property type="entry name" value="HTH_TETR_2"/>
    <property type="match status" value="1"/>
</dbReference>
<comment type="caution">
    <text evidence="6">The sequence shown here is derived from an EMBL/GenBank/DDBJ whole genome shotgun (WGS) entry which is preliminary data.</text>
</comment>
<dbReference type="Pfam" id="PF00440">
    <property type="entry name" value="TetR_N"/>
    <property type="match status" value="1"/>
</dbReference>
<dbReference type="SUPFAM" id="SSF46689">
    <property type="entry name" value="Homeodomain-like"/>
    <property type="match status" value="1"/>
</dbReference>
<keyword evidence="3" id="KW-0804">Transcription</keyword>
<dbReference type="AlphaFoldDB" id="A0A8J6TTL3"/>
<dbReference type="Pfam" id="PF09209">
    <property type="entry name" value="CecR_C"/>
    <property type="match status" value="1"/>
</dbReference>
<evidence type="ECO:0000256" key="1">
    <source>
        <dbReference type="ARBA" id="ARBA00023015"/>
    </source>
</evidence>
<dbReference type="GO" id="GO:0000976">
    <property type="term" value="F:transcription cis-regulatory region binding"/>
    <property type="evidence" value="ECO:0007669"/>
    <property type="project" value="TreeGrafter"/>
</dbReference>
<evidence type="ECO:0000259" key="5">
    <source>
        <dbReference type="PROSITE" id="PS50977"/>
    </source>
</evidence>
<dbReference type="GO" id="GO:0003700">
    <property type="term" value="F:DNA-binding transcription factor activity"/>
    <property type="evidence" value="ECO:0007669"/>
    <property type="project" value="TreeGrafter"/>
</dbReference>
<gene>
    <name evidence="6" type="ORF">H8D96_16630</name>
</gene>
<dbReference type="EMBL" id="JACNIG010000307">
    <property type="protein sequence ID" value="MBC8433535.1"/>
    <property type="molecule type" value="Genomic_DNA"/>
</dbReference>
<dbReference type="PANTHER" id="PTHR30055:SF234">
    <property type="entry name" value="HTH-TYPE TRANSCRIPTIONAL REGULATOR BETI"/>
    <property type="match status" value="1"/>
</dbReference>
<feature type="domain" description="HTH tetR-type" evidence="5">
    <location>
        <begin position="8"/>
        <end position="68"/>
    </location>
</feature>
<reference evidence="6 7" key="1">
    <citation type="submission" date="2020-08" db="EMBL/GenBank/DDBJ databases">
        <title>Bridging the membrane lipid divide: bacteria of the FCB group superphylum have the potential to synthesize archaeal ether lipids.</title>
        <authorList>
            <person name="Villanueva L."/>
            <person name="Von Meijenfeldt F.A.B."/>
            <person name="Westbye A.B."/>
            <person name="Yadav S."/>
            <person name="Hopmans E.C."/>
            <person name="Dutilh B.E."/>
            <person name="Sinninghe Damste J.S."/>
        </authorList>
    </citation>
    <scope>NUCLEOTIDE SEQUENCE [LARGE SCALE GENOMIC DNA]</scope>
    <source>
        <strain evidence="6">NIOZ-UU17</strain>
    </source>
</reference>
<sequence length="218" mass="24840">MTEKPIDNTTRLRLLKKAEILFAEKGFHAVGVREITKAAKCNLAAVNYHFGGKMNLYLEVFRSRWVPRARRIRHSFEEALQGQESPFIDDVVGALAHAFLEGPLTDEERRCHSQLMYRELANPTGALDLLAENVMQPFFMKLRNLLRPHLPEAIGDDRLLLGIISIIAMVIHFNFSREAVSRLTGRTYDPAFKARLVEHITEFSLKGLGGMNQQEQQP</sequence>
<dbReference type="Gene3D" id="1.10.357.10">
    <property type="entry name" value="Tetracycline Repressor, domain 2"/>
    <property type="match status" value="1"/>
</dbReference>
<feature type="DNA-binding region" description="H-T-H motif" evidence="4">
    <location>
        <begin position="31"/>
        <end position="50"/>
    </location>
</feature>
<evidence type="ECO:0000256" key="3">
    <source>
        <dbReference type="ARBA" id="ARBA00023163"/>
    </source>
</evidence>
<organism evidence="6 7">
    <name type="scientific">Candidatus Desulfatibia vada</name>
    <dbReference type="NCBI Taxonomy" id="2841696"/>
    <lineage>
        <taxon>Bacteria</taxon>
        <taxon>Pseudomonadati</taxon>
        <taxon>Thermodesulfobacteriota</taxon>
        <taxon>Desulfobacteria</taxon>
        <taxon>Desulfobacterales</taxon>
        <taxon>Desulfobacterales incertae sedis</taxon>
        <taxon>Candidatus Desulfatibia</taxon>
    </lineage>
</organism>
<evidence type="ECO:0000256" key="4">
    <source>
        <dbReference type="PROSITE-ProRule" id="PRU00335"/>
    </source>
</evidence>
<dbReference type="InterPro" id="IPR009057">
    <property type="entry name" value="Homeodomain-like_sf"/>
</dbReference>
<dbReference type="Proteomes" id="UP000605201">
    <property type="component" value="Unassembled WGS sequence"/>
</dbReference>
<evidence type="ECO:0000313" key="6">
    <source>
        <dbReference type="EMBL" id="MBC8433535.1"/>
    </source>
</evidence>
<evidence type="ECO:0000256" key="2">
    <source>
        <dbReference type="ARBA" id="ARBA00023125"/>
    </source>
</evidence>
<accession>A0A8J6TTL3</accession>
<protein>
    <submittedName>
        <fullName evidence="6">CerR family C-terminal domain-containing protein</fullName>
    </submittedName>
</protein>